<dbReference type="InterPro" id="IPR030677">
    <property type="entry name" value="Nnr"/>
</dbReference>
<comment type="similarity">
    <text evidence="17">Belongs to the NnrD/CARKD family.</text>
</comment>
<evidence type="ECO:0000256" key="2">
    <source>
        <dbReference type="ARBA" id="ARBA00000909"/>
    </source>
</evidence>
<dbReference type="GO" id="GO:0016301">
    <property type="term" value="F:kinase activity"/>
    <property type="evidence" value="ECO:0007669"/>
    <property type="project" value="UniProtKB-KW"/>
</dbReference>
<keyword evidence="8 17" id="KW-0521">NADP</keyword>
<keyword evidence="10 17" id="KW-0520">NAD</keyword>
<comment type="function">
    <text evidence="17">Catalyzes the dehydration of the S-form of NAD(P)HX at the expense of ADP, which is converted to AMP. Together with NAD(P)HX epimerase, which catalyzes the epimerization of the S- and R-forms, the enzyme allows the repair of both epimers of NAD(P)HX, a damaged form of NAD(P)H that is a result of enzymatic or heat-dependent hydration.</text>
</comment>
<keyword evidence="22" id="KW-0808">Transferase</keyword>
<keyword evidence="13" id="KW-0511">Multifunctional enzyme</keyword>
<comment type="similarity">
    <text evidence="18">Belongs to the NnrE/AIBP family.</text>
</comment>
<comment type="caution">
    <text evidence="18">Lacks conserved residue(s) required for the propagation of feature annotation.</text>
</comment>
<evidence type="ECO:0000256" key="1">
    <source>
        <dbReference type="ARBA" id="ARBA00000013"/>
    </source>
</evidence>
<dbReference type="PROSITE" id="PS51383">
    <property type="entry name" value="YJEF_C_3"/>
    <property type="match status" value="1"/>
</dbReference>
<protein>
    <recommendedName>
        <fullName evidence="19">Bifunctional NAD(P)H-hydrate repair enzyme</fullName>
    </recommendedName>
    <alternativeName>
        <fullName evidence="19">Nicotinamide nucleotide repair protein</fullName>
    </alternativeName>
    <domain>
        <recommendedName>
            <fullName evidence="19">ADP-dependent (S)-NAD(P)H-hydrate dehydratase</fullName>
            <ecNumber evidence="19">4.2.1.136</ecNumber>
        </recommendedName>
        <alternativeName>
            <fullName evidence="19">ADP-dependent NAD(P)HX dehydratase</fullName>
        </alternativeName>
    </domain>
    <domain>
        <recommendedName>
            <fullName evidence="19">NAD(P)H-hydrate epimerase</fullName>
            <ecNumber evidence="19">5.1.99.6</ecNumber>
        </recommendedName>
    </domain>
</protein>
<evidence type="ECO:0000259" key="20">
    <source>
        <dbReference type="PROSITE" id="PS51383"/>
    </source>
</evidence>
<evidence type="ECO:0000256" key="15">
    <source>
        <dbReference type="ARBA" id="ARBA00048238"/>
    </source>
</evidence>
<dbReference type="AlphaFoldDB" id="A0A1G7PT63"/>
<comment type="catalytic activity">
    <reaction evidence="1 18 19">
        <text>(6R)-NADHX = (6S)-NADHX</text>
        <dbReference type="Rhea" id="RHEA:32215"/>
        <dbReference type="ChEBI" id="CHEBI:64074"/>
        <dbReference type="ChEBI" id="CHEBI:64075"/>
        <dbReference type="EC" id="5.1.99.6"/>
    </reaction>
</comment>
<dbReference type="HAMAP" id="MF_01966">
    <property type="entry name" value="NADHX_epimerase"/>
    <property type="match status" value="1"/>
</dbReference>
<sequence>MIGLFTAEEVRAAEEPLLAATPEGALMQRAAAGLAAVCGRLLGPVYGRRVALLVGSGNNGGDALFAGARLAGRGARVTAVLLTPDRAHGAGLTALRRSGGRVVPARNPGAEAVVARADLVLDGMLGIGGRGGLRQDAAVLARAAAAGAGITVAVDVPSGIDASTGEVDGVAFPAMHTVTFGAVKRGLVVGEGRGHAGQVHLVDLGLDPHLPTPTAWQLTDADVAARLEPPSAGDDKYSQGVVGVLAGSAAYPGAGVLCAGAALRTRPGLVRYAGGAADGVRAAWPEAIVTEGGPGGAGRVQAWVVGPGAGTDDAARTVLAEVLATDVPVLVDADALTLLAREPDLVRRRSAPTVLTPHDREFARFGTEVGTDRIGAARRLAADLGAVVLLKGDATVVADPDGTTFVNGTGTADLATAGTGDVLSGIAGAVLATSAATGLPAVEAAAVAAHLHGRTGQLAAQRGPLVAGDLVRRLPEAVGRVRGVGPAVLGDSPA</sequence>
<reference evidence="23" key="1">
    <citation type="submission" date="2016-10" db="EMBL/GenBank/DDBJ databases">
        <authorList>
            <person name="Varghese N."/>
            <person name="Submissions S."/>
        </authorList>
    </citation>
    <scope>NUCLEOTIDE SEQUENCE [LARGE SCALE GENOMIC DNA]</scope>
    <source>
        <strain evidence="23">DSM 44268</strain>
    </source>
</reference>
<evidence type="ECO:0000256" key="16">
    <source>
        <dbReference type="ARBA" id="ARBA00049209"/>
    </source>
</evidence>
<gene>
    <name evidence="18" type="primary">nnrE</name>
    <name evidence="17" type="synonym">nnrD</name>
    <name evidence="22" type="ORF">SAMN05660662_3718</name>
</gene>
<dbReference type="CDD" id="cd01171">
    <property type="entry name" value="YXKO-related"/>
    <property type="match status" value="1"/>
</dbReference>
<dbReference type="InterPro" id="IPR029056">
    <property type="entry name" value="Ribokinase-like"/>
</dbReference>
<dbReference type="SUPFAM" id="SSF53613">
    <property type="entry name" value="Ribokinase-like"/>
    <property type="match status" value="1"/>
</dbReference>
<dbReference type="HAMAP" id="MF_01965">
    <property type="entry name" value="NADHX_dehydratase"/>
    <property type="match status" value="1"/>
</dbReference>
<evidence type="ECO:0000256" key="12">
    <source>
        <dbReference type="ARBA" id="ARBA00023239"/>
    </source>
</evidence>
<dbReference type="GO" id="GO:0110051">
    <property type="term" value="P:metabolite repair"/>
    <property type="evidence" value="ECO:0007669"/>
    <property type="project" value="TreeGrafter"/>
</dbReference>
<feature type="binding site" evidence="17">
    <location>
        <position position="254"/>
    </location>
    <ligand>
        <name>(6S)-NADPHX</name>
        <dbReference type="ChEBI" id="CHEBI:64076"/>
    </ligand>
</feature>
<dbReference type="GO" id="GO:0046872">
    <property type="term" value="F:metal ion binding"/>
    <property type="evidence" value="ECO:0007669"/>
    <property type="project" value="UniProtKB-UniRule"/>
</dbReference>
<keyword evidence="23" id="KW-1185">Reference proteome</keyword>
<evidence type="ECO:0000256" key="19">
    <source>
        <dbReference type="PIRNR" id="PIRNR017184"/>
    </source>
</evidence>
<feature type="binding site" evidence="18">
    <location>
        <begin position="58"/>
        <end position="62"/>
    </location>
    <ligand>
        <name>(6S)-NADPHX</name>
        <dbReference type="ChEBI" id="CHEBI:64076"/>
    </ligand>
</feature>
<dbReference type="GO" id="GO:0052856">
    <property type="term" value="F:NAD(P)HX epimerase activity"/>
    <property type="evidence" value="ECO:0007669"/>
    <property type="project" value="UniProtKB-UniRule"/>
</dbReference>
<comment type="cofactor">
    <cofactor evidence="18 19">
        <name>K(+)</name>
        <dbReference type="ChEBI" id="CHEBI:29103"/>
    </cofactor>
    <text evidence="18 19">Binds 1 potassium ion per subunit.</text>
</comment>
<dbReference type="NCBIfam" id="TIGR00196">
    <property type="entry name" value="yjeF_cterm"/>
    <property type="match status" value="1"/>
</dbReference>
<feature type="binding site" evidence="17">
    <location>
        <begin position="391"/>
        <end position="395"/>
    </location>
    <ligand>
        <name>AMP</name>
        <dbReference type="ChEBI" id="CHEBI:456215"/>
    </ligand>
</feature>
<dbReference type="Proteomes" id="UP000199406">
    <property type="component" value="Unassembled WGS sequence"/>
</dbReference>
<dbReference type="STRING" id="1550231.SAMN05660662_3718"/>
<evidence type="ECO:0000256" key="11">
    <source>
        <dbReference type="ARBA" id="ARBA00023235"/>
    </source>
</evidence>
<evidence type="ECO:0000259" key="21">
    <source>
        <dbReference type="PROSITE" id="PS51385"/>
    </source>
</evidence>
<evidence type="ECO:0000256" key="7">
    <source>
        <dbReference type="ARBA" id="ARBA00022840"/>
    </source>
</evidence>
<comment type="function">
    <text evidence="18">Catalyzes the epimerization of the S- and R-forms of NAD(P)HX, a damaged form of NAD(P)H that is a result of enzymatic or heat-dependent hydration. This is a prerequisite for the S-specific NAD(P)H-hydrate dehydratase to allow the repair of both epimers of NAD(P)HX.</text>
</comment>
<dbReference type="SUPFAM" id="SSF64153">
    <property type="entry name" value="YjeF N-terminal domain-like"/>
    <property type="match status" value="1"/>
</dbReference>
<feature type="binding site" evidence="18">
    <location>
        <begin position="126"/>
        <end position="132"/>
    </location>
    <ligand>
        <name>(6S)-NADPHX</name>
        <dbReference type="ChEBI" id="CHEBI:64076"/>
    </ligand>
</feature>
<dbReference type="PIRSF" id="PIRSF017184">
    <property type="entry name" value="Nnr"/>
    <property type="match status" value="1"/>
</dbReference>
<dbReference type="RefSeq" id="WP_176946451.1">
    <property type="nucleotide sequence ID" value="NZ_FNBT01000008.1"/>
</dbReference>
<organism evidence="22 23">
    <name type="scientific">Blastococcus aurantiacus</name>
    <dbReference type="NCBI Taxonomy" id="1550231"/>
    <lineage>
        <taxon>Bacteria</taxon>
        <taxon>Bacillati</taxon>
        <taxon>Actinomycetota</taxon>
        <taxon>Actinomycetes</taxon>
        <taxon>Geodermatophilales</taxon>
        <taxon>Geodermatophilaceae</taxon>
        <taxon>Blastococcus</taxon>
    </lineage>
</organism>
<feature type="domain" description="YjeF C-terminal" evidence="20">
    <location>
        <begin position="219"/>
        <end position="481"/>
    </location>
</feature>
<feature type="binding site" evidence="18">
    <location>
        <position position="122"/>
    </location>
    <ligand>
        <name>K(+)</name>
        <dbReference type="ChEBI" id="CHEBI:29103"/>
    </ligand>
</feature>
<dbReference type="Gene3D" id="3.40.50.10260">
    <property type="entry name" value="YjeF N-terminal domain"/>
    <property type="match status" value="1"/>
</dbReference>
<evidence type="ECO:0000256" key="6">
    <source>
        <dbReference type="ARBA" id="ARBA00022741"/>
    </source>
</evidence>
<feature type="binding site" evidence="18">
    <location>
        <position position="155"/>
    </location>
    <ligand>
        <name>(6S)-NADPHX</name>
        <dbReference type="ChEBI" id="CHEBI:64076"/>
    </ligand>
</feature>
<evidence type="ECO:0000256" key="4">
    <source>
        <dbReference type="ARBA" id="ARBA00009524"/>
    </source>
</evidence>
<feature type="binding site" evidence="17">
    <location>
        <position position="308"/>
    </location>
    <ligand>
        <name>(6S)-NADPHX</name>
        <dbReference type="ChEBI" id="CHEBI:64076"/>
    </ligand>
</feature>
<comment type="function">
    <text evidence="14 19">Bifunctional enzyme that catalyzes the epimerization of the S- and R-forms of NAD(P)HX and the dehydration of the S-form of NAD(P)HX at the expense of ADP, which is converted to AMP. This allows the repair of both epimers of NAD(P)HX, a damaged form of NAD(P)H that is a result of enzymatic or heat-dependent hydration.</text>
</comment>
<dbReference type="NCBIfam" id="TIGR00197">
    <property type="entry name" value="yjeF_nterm"/>
    <property type="match status" value="1"/>
</dbReference>
<dbReference type="Pfam" id="PF01256">
    <property type="entry name" value="Carb_kinase"/>
    <property type="match status" value="1"/>
</dbReference>
<keyword evidence="7 17" id="KW-0067">ATP-binding</keyword>
<evidence type="ECO:0000256" key="14">
    <source>
        <dbReference type="ARBA" id="ARBA00025153"/>
    </source>
</evidence>
<dbReference type="EC" id="4.2.1.136" evidence="19"/>
<feature type="binding site" evidence="17">
    <location>
        <position position="358"/>
    </location>
    <ligand>
        <name>(6S)-NADPHX</name>
        <dbReference type="ChEBI" id="CHEBI:64076"/>
    </ligand>
</feature>
<evidence type="ECO:0000256" key="5">
    <source>
        <dbReference type="ARBA" id="ARBA00022723"/>
    </source>
</evidence>
<dbReference type="GO" id="GO:0046496">
    <property type="term" value="P:nicotinamide nucleotide metabolic process"/>
    <property type="evidence" value="ECO:0007669"/>
    <property type="project" value="UniProtKB-UniRule"/>
</dbReference>
<keyword evidence="11 18" id="KW-0413">Isomerase</keyword>
<keyword evidence="12 17" id="KW-0456">Lyase</keyword>
<evidence type="ECO:0000256" key="17">
    <source>
        <dbReference type="HAMAP-Rule" id="MF_01965"/>
    </source>
</evidence>
<dbReference type="InterPro" id="IPR036652">
    <property type="entry name" value="YjeF_N_dom_sf"/>
</dbReference>
<keyword evidence="9 18" id="KW-0630">Potassium</keyword>
<feature type="binding site" evidence="18">
    <location>
        <position position="59"/>
    </location>
    <ligand>
        <name>K(+)</name>
        <dbReference type="ChEBI" id="CHEBI:29103"/>
    </ligand>
</feature>
<keyword evidence="22" id="KW-0418">Kinase</keyword>
<dbReference type="Gene3D" id="3.40.1190.20">
    <property type="match status" value="1"/>
</dbReference>
<dbReference type="EMBL" id="FNBT01000008">
    <property type="protein sequence ID" value="SDF89421.1"/>
    <property type="molecule type" value="Genomic_DNA"/>
</dbReference>
<accession>A0A1G7PT63</accession>
<feature type="binding site" evidence="17">
    <location>
        <position position="421"/>
    </location>
    <ligand>
        <name>(6S)-NADPHX</name>
        <dbReference type="ChEBI" id="CHEBI:64076"/>
    </ligand>
</feature>
<proteinExistence type="inferred from homology"/>
<feature type="binding site" evidence="18">
    <location>
        <position position="158"/>
    </location>
    <ligand>
        <name>K(+)</name>
        <dbReference type="ChEBI" id="CHEBI:29103"/>
    </ligand>
</feature>
<evidence type="ECO:0000256" key="13">
    <source>
        <dbReference type="ARBA" id="ARBA00023268"/>
    </source>
</evidence>
<comment type="subunit">
    <text evidence="17">Homotetramer.</text>
</comment>
<comment type="cofactor">
    <cofactor evidence="17">
        <name>Mg(2+)</name>
        <dbReference type="ChEBI" id="CHEBI:18420"/>
    </cofactor>
</comment>
<dbReference type="PANTHER" id="PTHR12592">
    <property type="entry name" value="ATP-DEPENDENT (S)-NAD(P)H-HYDRATE DEHYDRATASE FAMILY MEMBER"/>
    <property type="match status" value="1"/>
</dbReference>
<dbReference type="Pfam" id="PF03853">
    <property type="entry name" value="YjeF_N"/>
    <property type="match status" value="1"/>
</dbReference>
<name>A0A1G7PT63_9ACTN</name>
<comment type="catalytic activity">
    <reaction evidence="16 17 19">
        <text>(6S)-NADPHX + ADP = AMP + phosphate + NADPH + H(+)</text>
        <dbReference type="Rhea" id="RHEA:32235"/>
        <dbReference type="ChEBI" id="CHEBI:15378"/>
        <dbReference type="ChEBI" id="CHEBI:43474"/>
        <dbReference type="ChEBI" id="CHEBI:57783"/>
        <dbReference type="ChEBI" id="CHEBI:64076"/>
        <dbReference type="ChEBI" id="CHEBI:456215"/>
        <dbReference type="ChEBI" id="CHEBI:456216"/>
        <dbReference type="EC" id="4.2.1.136"/>
    </reaction>
</comment>
<feature type="binding site" evidence="17">
    <location>
        <position position="420"/>
    </location>
    <ligand>
        <name>AMP</name>
        <dbReference type="ChEBI" id="CHEBI:456215"/>
    </ligand>
</feature>
<evidence type="ECO:0000256" key="8">
    <source>
        <dbReference type="ARBA" id="ARBA00022857"/>
    </source>
</evidence>
<evidence type="ECO:0000256" key="9">
    <source>
        <dbReference type="ARBA" id="ARBA00022958"/>
    </source>
</evidence>
<comment type="similarity">
    <text evidence="3 19">In the N-terminal section; belongs to the NnrE/AIBP family.</text>
</comment>
<evidence type="ECO:0000313" key="22">
    <source>
        <dbReference type="EMBL" id="SDF89421.1"/>
    </source>
</evidence>
<dbReference type="EC" id="5.1.99.6" evidence="19"/>
<dbReference type="InterPro" id="IPR000631">
    <property type="entry name" value="CARKD"/>
</dbReference>
<comment type="similarity">
    <text evidence="4 19">In the C-terminal section; belongs to the NnrD/CARKD family.</text>
</comment>
<comment type="catalytic activity">
    <reaction evidence="15 17 19">
        <text>(6S)-NADHX + ADP = AMP + phosphate + NADH + H(+)</text>
        <dbReference type="Rhea" id="RHEA:32223"/>
        <dbReference type="ChEBI" id="CHEBI:15378"/>
        <dbReference type="ChEBI" id="CHEBI:43474"/>
        <dbReference type="ChEBI" id="CHEBI:57945"/>
        <dbReference type="ChEBI" id="CHEBI:64074"/>
        <dbReference type="ChEBI" id="CHEBI:456215"/>
        <dbReference type="ChEBI" id="CHEBI:456216"/>
        <dbReference type="EC" id="4.2.1.136"/>
    </reaction>
</comment>
<dbReference type="InterPro" id="IPR004443">
    <property type="entry name" value="YjeF_N_dom"/>
</dbReference>
<feature type="domain" description="YjeF N-terminal" evidence="21">
    <location>
        <begin position="10"/>
        <end position="212"/>
    </location>
</feature>
<comment type="catalytic activity">
    <reaction evidence="2 18 19">
        <text>(6R)-NADPHX = (6S)-NADPHX</text>
        <dbReference type="Rhea" id="RHEA:32227"/>
        <dbReference type="ChEBI" id="CHEBI:64076"/>
        <dbReference type="ChEBI" id="CHEBI:64077"/>
        <dbReference type="EC" id="5.1.99.6"/>
    </reaction>
</comment>
<evidence type="ECO:0000313" key="23">
    <source>
        <dbReference type="Proteomes" id="UP000199406"/>
    </source>
</evidence>
<dbReference type="GO" id="GO:0005524">
    <property type="term" value="F:ATP binding"/>
    <property type="evidence" value="ECO:0007669"/>
    <property type="project" value="UniProtKB-UniRule"/>
</dbReference>
<dbReference type="PANTHER" id="PTHR12592:SF0">
    <property type="entry name" value="ATP-DEPENDENT (S)-NAD(P)H-HYDRATE DEHYDRATASE"/>
    <property type="match status" value="1"/>
</dbReference>
<dbReference type="PROSITE" id="PS51385">
    <property type="entry name" value="YJEF_N"/>
    <property type="match status" value="1"/>
</dbReference>
<evidence type="ECO:0000256" key="3">
    <source>
        <dbReference type="ARBA" id="ARBA00006001"/>
    </source>
</evidence>
<keyword evidence="6 17" id="KW-0547">Nucleotide-binding</keyword>
<keyword evidence="5 18" id="KW-0479">Metal-binding</keyword>
<evidence type="ECO:0000256" key="10">
    <source>
        <dbReference type="ARBA" id="ARBA00023027"/>
    </source>
</evidence>
<evidence type="ECO:0000256" key="18">
    <source>
        <dbReference type="HAMAP-Rule" id="MF_01966"/>
    </source>
</evidence>
<dbReference type="GO" id="GO:0052855">
    <property type="term" value="F:ADP-dependent NAD(P)H-hydrate dehydratase activity"/>
    <property type="evidence" value="ECO:0007669"/>
    <property type="project" value="UniProtKB-UniRule"/>
</dbReference>